<evidence type="ECO:0000313" key="1">
    <source>
        <dbReference type="EMBL" id="OCB91471.1"/>
    </source>
</evidence>
<gene>
    <name evidence="1" type="ORF">A7U60_g1285</name>
</gene>
<proteinExistence type="predicted"/>
<evidence type="ECO:0000313" key="2">
    <source>
        <dbReference type="Proteomes" id="UP000757232"/>
    </source>
</evidence>
<comment type="caution">
    <text evidence="1">The sequence shown here is derived from an EMBL/GenBank/DDBJ whole genome shotgun (WGS) entry which is preliminary data.</text>
</comment>
<name>A0A9Q5NBU2_SANBA</name>
<organism evidence="1 2">
    <name type="scientific">Sanghuangporus baumii</name>
    <name type="common">Phellinus baumii</name>
    <dbReference type="NCBI Taxonomy" id="108892"/>
    <lineage>
        <taxon>Eukaryota</taxon>
        <taxon>Fungi</taxon>
        <taxon>Dikarya</taxon>
        <taxon>Basidiomycota</taxon>
        <taxon>Agaricomycotina</taxon>
        <taxon>Agaricomycetes</taxon>
        <taxon>Hymenochaetales</taxon>
        <taxon>Hymenochaetaceae</taxon>
        <taxon>Sanghuangporus</taxon>
    </lineage>
</organism>
<keyword evidence="2" id="KW-1185">Reference proteome</keyword>
<reference evidence="1" key="1">
    <citation type="submission" date="2016-06" db="EMBL/GenBank/DDBJ databases">
        <title>Draft Genome sequence of the fungus Inonotus baumii.</title>
        <authorList>
            <person name="Zhu H."/>
            <person name="Lin W."/>
        </authorList>
    </citation>
    <scope>NUCLEOTIDE SEQUENCE</scope>
    <source>
        <strain evidence="1">821</strain>
    </source>
</reference>
<dbReference type="AlphaFoldDB" id="A0A9Q5NBU2"/>
<dbReference type="EMBL" id="LNZH02000086">
    <property type="protein sequence ID" value="OCB91471.1"/>
    <property type="molecule type" value="Genomic_DNA"/>
</dbReference>
<protein>
    <submittedName>
        <fullName evidence="1">Uncharacterized protein</fullName>
    </submittedName>
</protein>
<accession>A0A9Q5NBU2</accession>
<dbReference type="SUPFAM" id="SSF52047">
    <property type="entry name" value="RNI-like"/>
    <property type="match status" value="1"/>
</dbReference>
<sequence>MEDAEEVRRRLGFLHFPSLQVLSSRKSEILAFQHPQQTFEVPSLRILDVDFLPHNSMARNLVELHLNLWMVSLASLLDFLSSTSVLEVLNISVLFIDNGAEQEMFDHKPVRQPGLVKLCLGMRGCLISSASIVARKIHSSSLRTLVLRCDDCEVGTTSDGPFQNILQSNPSFTKLELSGFTSIDLCHTPPQVEVLLLDVRGFSYFNCAGTVSSHQIRLIRFHEAEEPLVQDRVYDIRQVLLDSGLNAVQFEFQNCRRFRNGFLNLDDAHRTFLDDGDDDYMDDDFD</sequence>
<dbReference type="Proteomes" id="UP000757232">
    <property type="component" value="Unassembled WGS sequence"/>
</dbReference>